<dbReference type="Gene3D" id="1.10.287.470">
    <property type="entry name" value="Helix hairpin bin"/>
    <property type="match status" value="1"/>
</dbReference>
<dbReference type="STRING" id="326297.Sama_1715"/>
<sequence>MTLRQHYRHALVFSALTIGLLGCEQAPVEVKATGDISRPAMIVTLQPQGISQTQFTGVVRSAERAELAFKQSGKLASMTVQEGDKVSRGQTLATLDDAELKTALNSANVEFKQAQTDFDRGNKIFSTSQAISRSDLDQLKVKRDLAANKVAKAQQDLANASLNAPFDGTVAQKLVNNFATVQPNQPVYVVHNPANLEVMINVPGKLFLEPNAGQRAVAEIEGLAGQRFGLTYRYYAADADPVSQTYQVVLGFDDPSAANLLPGMSAKVYPVMDSAAQNQHLLVPVDAVVPSNTGSQFVWLVNADSSVAKRSIRVGNILGNQIQVTEGLSPGDKIVVAGVHALAEGMKVHPMQSGESN</sequence>
<dbReference type="InterPro" id="IPR006143">
    <property type="entry name" value="RND_pump_MFP"/>
</dbReference>
<dbReference type="EMBL" id="CP000507">
    <property type="protein sequence ID" value="ABL99920.1"/>
    <property type="molecule type" value="Genomic_DNA"/>
</dbReference>
<dbReference type="GO" id="GO:1990281">
    <property type="term" value="C:efflux pump complex"/>
    <property type="evidence" value="ECO:0007669"/>
    <property type="project" value="TreeGrafter"/>
</dbReference>
<organism evidence="5 6">
    <name type="scientific">Shewanella amazonensis (strain ATCC BAA-1098 / SB2B)</name>
    <dbReference type="NCBI Taxonomy" id="326297"/>
    <lineage>
        <taxon>Bacteria</taxon>
        <taxon>Pseudomonadati</taxon>
        <taxon>Pseudomonadota</taxon>
        <taxon>Gammaproteobacteria</taxon>
        <taxon>Alteromonadales</taxon>
        <taxon>Shewanellaceae</taxon>
        <taxon>Shewanella</taxon>
    </lineage>
</organism>
<reference evidence="5 6" key="1">
    <citation type="submission" date="2006-12" db="EMBL/GenBank/DDBJ databases">
        <title>Complete sequence of Shewanella amazonensis SB2B.</title>
        <authorList>
            <consortium name="US DOE Joint Genome Institute"/>
            <person name="Copeland A."/>
            <person name="Lucas S."/>
            <person name="Lapidus A."/>
            <person name="Barry K."/>
            <person name="Detter J.C."/>
            <person name="Glavina del Rio T."/>
            <person name="Hammon N."/>
            <person name="Israni S."/>
            <person name="Dalin E."/>
            <person name="Tice H."/>
            <person name="Pitluck S."/>
            <person name="Munk A.C."/>
            <person name="Brettin T."/>
            <person name="Bruce D."/>
            <person name="Han C."/>
            <person name="Tapia R."/>
            <person name="Gilna P."/>
            <person name="Schmutz J."/>
            <person name="Larimer F."/>
            <person name="Land M."/>
            <person name="Hauser L."/>
            <person name="Kyrpides N."/>
            <person name="Mikhailova N."/>
            <person name="Fredrickson J."/>
            <person name="Richardson P."/>
        </authorList>
    </citation>
    <scope>NUCLEOTIDE SEQUENCE [LARGE SCALE GENOMIC DNA]</scope>
    <source>
        <strain evidence="6">ATCC BAA-1098 / SB2B</strain>
    </source>
</reference>
<dbReference type="KEGG" id="saz:Sama_1715"/>
<dbReference type="InterPro" id="IPR058647">
    <property type="entry name" value="BSH_CzcB-like"/>
</dbReference>
<dbReference type="PROSITE" id="PS51257">
    <property type="entry name" value="PROKAR_LIPOPROTEIN"/>
    <property type="match status" value="1"/>
</dbReference>
<dbReference type="GO" id="GO:0015562">
    <property type="term" value="F:efflux transmembrane transporter activity"/>
    <property type="evidence" value="ECO:0007669"/>
    <property type="project" value="TreeGrafter"/>
</dbReference>
<dbReference type="Pfam" id="PF25967">
    <property type="entry name" value="RND-MFP_C"/>
    <property type="match status" value="1"/>
</dbReference>
<protein>
    <submittedName>
        <fullName evidence="5">Acriflavin resistance periplasmic protein</fullName>
    </submittedName>
</protein>
<evidence type="ECO:0000256" key="1">
    <source>
        <dbReference type="ARBA" id="ARBA00009477"/>
    </source>
</evidence>
<proteinExistence type="inferred from homology"/>
<dbReference type="Pfam" id="PF25973">
    <property type="entry name" value="BSH_CzcB"/>
    <property type="match status" value="1"/>
</dbReference>
<keyword evidence="2" id="KW-0175">Coiled coil</keyword>
<dbReference type="AlphaFoldDB" id="A1S6B4"/>
<dbReference type="Gene3D" id="2.40.50.100">
    <property type="match status" value="1"/>
</dbReference>
<keyword evidence="6" id="KW-1185">Reference proteome</keyword>
<dbReference type="eggNOG" id="COG0845">
    <property type="taxonomic scope" value="Bacteria"/>
</dbReference>
<gene>
    <name evidence="5" type="ordered locus">Sama_1715</name>
</gene>
<dbReference type="NCBIfam" id="TIGR01730">
    <property type="entry name" value="RND_mfp"/>
    <property type="match status" value="1"/>
</dbReference>
<evidence type="ECO:0000259" key="3">
    <source>
        <dbReference type="Pfam" id="PF25967"/>
    </source>
</evidence>
<dbReference type="SUPFAM" id="SSF111369">
    <property type="entry name" value="HlyD-like secretion proteins"/>
    <property type="match status" value="1"/>
</dbReference>
<dbReference type="PANTHER" id="PTHR30469:SF20">
    <property type="entry name" value="EFFLUX RND TRANSPORTER PERIPLASMIC ADAPTOR SUBUNIT"/>
    <property type="match status" value="1"/>
</dbReference>
<dbReference type="Gene3D" id="2.40.420.20">
    <property type="match status" value="1"/>
</dbReference>
<feature type="coiled-coil region" evidence="2">
    <location>
        <begin position="136"/>
        <end position="163"/>
    </location>
</feature>
<dbReference type="RefSeq" id="WP_011759828.1">
    <property type="nucleotide sequence ID" value="NC_008700.1"/>
</dbReference>
<name>A1S6B4_SHEAM</name>
<comment type="similarity">
    <text evidence="1">Belongs to the membrane fusion protein (MFP) (TC 8.A.1) family.</text>
</comment>
<dbReference type="PANTHER" id="PTHR30469">
    <property type="entry name" value="MULTIDRUG RESISTANCE PROTEIN MDTA"/>
    <property type="match status" value="1"/>
</dbReference>
<evidence type="ECO:0000313" key="5">
    <source>
        <dbReference type="EMBL" id="ABL99920.1"/>
    </source>
</evidence>
<accession>A1S6B4</accession>
<evidence type="ECO:0000313" key="6">
    <source>
        <dbReference type="Proteomes" id="UP000009175"/>
    </source>
</evidence>
<dbReference type="InterPro" id="IPR058627">
    <property type="entry name" value="MdtA-like_C"/>
</dbReference>
<evidence type="ECO:0000256" key="2">
    <source>
        <dbReference type="SAM" id="Coils"/>
    </source>
</evidence>
<dbReference type="HOGENOM" id="CLU_018816_1_0_6"/>
<dbReference type="Proteomes" id="UP000009175">
    <property type="component" value="Chromosome"/>
</dbReference>
<feature type="domain" description="CzcB-like barrel-sandwich hybrid" evidence="4">
    <location>
        <begin position="70"/>
        <end position="191"/>
    </location>
</feature>
<feature type="domain" description="Multidrug resistance protein MdtA-like C-terminal permuted SH3" evidence="3">
    <location>
        <begin position="281"/>
        <end position="339"/>
    </location>
</feature>
<evidence type="ECO:0000259" key="4">
    <source>
        <dbReference type="Pfam" id="PF25973"/>
    </source>
</evidence>